<evidence type="ECO:0000313" key="6">
    <source>
        <dbReference type="EMBL" id="KAA9357230.1"/>
    </source>
</evidence>
<reference evidence="6 7" key="1">
    <citation type="submission" date="2019-09" db="EMBL/GenBank/DDBJ databases">
        <title>Genome Sequence of Larkinella sp MA1.</title>
        <authorList>
            <person name="Srinivasan S."/>
        </authorList>
    </citation>
    <scope>NUCLEOTIDE SEQUENCE [LARGE SCALE GENOMIC DNA]</scope>
    <source>
        <strain evidence="6 7">MA1</strain>
    </source>
</reference>
<keyword evidence="7" id="KW-1185">Reference proteome</keyword>
<organism evidence="6 7">
    <name type="scientific">Larkinella humicola</name>
    <dbReference type="NCBI Taxonomy" id="2607654"/>
    <lineage>
        <taxon>Bacteria</taxon>
        <taxon>Pseudomonadati</taxon>
        <taxon>Bacteroidota</taxon>
        <taxon>Cytophagia</taxon>
        <taxon>Cytophagales</taxon>
        <taxon>Spirosomataceae</taxon>
        <taxon>Larkinella</taxon>
    </lineage>
</organism>
<dbReference type="GO" id="GO:0008233">
    <property type="term" value="F:peptidase activity"/>
    <property type="evidence" value="ECO:0007669"/>
    <property type="project" value="UniProtKB-KW"/>
</dbReference>
<feature type="domain" description="Prohead serine protease" evidence="5">
    <location>
        <begin position="49"/>
        <end position="211"/>
    </location>
</feature>
<accession>A0A5N1JL66</accession>
<keyword evidence="2" id="KW-0645">Protease</keyword>
<dbReference type="Proteomes" id="UP000326344">
    <property type="component" value="Unassembled WGS sequence"/>
</dbReference>
<proteinExistence type="predicted"/>
<evidence type="ECO:0000256" key="3">
    <source>
        <dbReference type="ARBA" id="ARBA00022801"/>
    </source>
</evidence>
<dbReference type="AlphaFoldDB" id="A0A5N1JL66"/>
<evidence type="ECO:0000313" key="7">
    <source>
        <dbReference type="Proteomes" id="UP000326344"/>
    </source>
</evidence>
<feature type="compositionally biased region" description="Acidic residues" evidence="4">
    <location>
        <begin position="229"/>
        <end position="242"/>
    </location>
</feature>
<feature type="region of interest" description="Disordered" evidence="4">
    <location>
        <begin position="213"/>
        <end position="264"/>
    </location>
</feature>
<dbReference type="Pfam" id="PF04586">
    <property type="entry name" value="Peptidase_S78"/>
    <property type="match status" value="1"/>
</dbReference>
<feature type="region of interest" description="Disordered" evidence="4">
    <location>
        <begin position="1"/>
        <end position="34"/>
    </location>
</feature>
<keyword evidence="1" id="KW-1188">Viral release from host cell</keyword>
<evidence type="ECO:0000259" key="5">
    <source>
        <dbReference type="Pfam" id="PF04586"/>
    </source>
</evidence>
<gene>
    <name evidence="6" type="ORF">F0P93_05700</name>
</gene>
<name>A0A5N1JL66_9BACT</name>
<evidence type="ECO:0000256" key="4">
    <source>
        <dbReference type="SAM" id="MobiDB-lite"/>
    </source>
</evidence>
<protein>
    <recommendedName>
        <fullName evidence="5">Prohead serine protease domain-containing protein</fullName>
    </recommendedName>
</protein>
<keyword evidence="3" id="KW-0378">Hydrolase</keyword>
<evidence type="ECO:0000256" key="1">
    <source>
        <dbReference type="ARBA" id="ARBA00022612"/>
    </source>
</evidence>
<sequence length="285" mass="31888">MTITSSSAFRKSPAIRTGTLRNPTPPPQNRPPNNMDLIEQRIYVTDIGIETRSVEEGGGIEFVGLGIPFNKPSRLLLHKDKGPFIEVIEPTAMDGCDVSEVLAVFNHDENRLLGANYSGTLRFETTPEGVKFRILKPHNSIGIDCAEWVRRGDIRGNSFKYTTAKDRWQRINGVLYRFVEKFKALLDLSLVTRAAFLQTSVSVDAAQRSYEAWEEAETRSTETTPGTETETEETAPESTDESDLNRVPIDPNTTPTDQRSVGDELAWYKAKNRAHQNSLSLCPIN</sequence>
<evidence type="ECO:0000256" key="2">
    <source>
        <dbReference type="ARBA" id="ARBA00022670"/>
    </source>
</evidence>
<comment type="caution">
    <text evidence="6">The sequence shown here is derived from an EMBL/GenBank/DDBJ whole genome shotgun (WGS) entry which is preliminary data.</text>
</comment>
<dbReference type="GO" id="GO:0006508">
    <property type="term" value="P:proteolysis"/>
    <property type="evidence" value="ECO:0007669"/>
    <property type="project" value="UniProtKB-KW"/>
</dbReference>
<dbReference type="InterPro" id="IPR054613">
    <property type="entry name" value="Peptidase_S78_dom"/>
</dbReference>
<dbReference type="EMBL" id="VTWS01000001">
    <property type="protein sequence ID" value="KAA9357230.1"/>
    <property type="molecule type" value="Genomic_DNA"/>
</dbReference>